<proteinExistence type="predicted"/>
<name>A0ACB8SEB1_9AGAM</name>
<dbReference type="Proteomes" id="UP000814140">
    <property type="component" value="Unassembled WGS sequence"/>
</dbReference>
<comment type="caution">
    <text evidence="1">The sequence shown here is derived from an EMBL/GenBank/DDBJ whole genome shotgun (WGS) entry which is preliminary data.</text>
</comment>
<keyword evidence="2" id="KW-1185">Reference proteome</keyword>
<sequence length="193" mass="22350">MSLVLWIAIKIWFISALLAYVDDAFSHDRATRLALYAPYDAWYPPKQVRLLQLWDFLGIPHEKEKQVFGRSLVITGFLVDPRNMSISLERENVDKLITAVRDFVLNAPGRRRPLVEWWRMLGWMNWALNVAPLLRPGLASAYAKTAGMTIRNAKVFINAAITRDWLWFADCLEHWDGIHILRARTWSGTDADL</sequence>
<protein>
    <submittedName>
        <fullName evidence="1">Uncharacterized protein</fullName>
    </submittedName>
</protein>
<reference evidence="1" key="2">
    <citation type="journal article" date="2022" name="New Phytol.">
        <title>Evolutionary transition to the ectomycorrhizal habit in the genomes of a hyperdiverse lineage of mushroom-forming fungi.</title>
        <authorList>
            <person name="Looney B."/>
            <person name="Miyauchi S."/>
            <person name="Morin E."/>
            <person name="Drula E."/>
            <person name="Courty P.E."/>
            <person name="Kohler A."/>
            <person name="Kuo A."/>
            <person name="LaButti K."/>
            <person name="Pangilinan J."/>
            <person name="Lipzen A."/>
            <person name="Riley R."/>
            <person name="Andreopoulos W."/>
            <person name="He G."/>
            <person name="Johnson J."/>
            <person name="Nolan M."/>
            <person name="Tritt A."/>
            <person name="Barry K.W."/>
            <person name="Grigoriev I.V."/>
            <person name="Nagy L.G."/>
            <person name="Hibbett D."/>
            <person name="Henrissat B."/>
            <person name="Matheny P.B."/>
            <person name="Labbe J."/>
            <person name="Martin F.M."/>
        </authorList>
    </citation>
    <scope>NUCLEOTIDE SEQUENCE</scope>
    <source>
        <strain evidence="1">HHB10654</strain>
    </source>
</reference>
<reference evidence="1" key="1">
    <citation type="submission" date="2021-03" db="EMBL/GenBank/DDBJ databases">
        <authorList>
            <consortium name="DOE Joint Genome Institute"/>
            <person name="Ahrendt S."/>
            <person name="Looney B.P."/>
            <person name="Miyauchi S."/>
            <person name="Morin E."/>
            <person name="Drula E."/>
            <person name="Courty P.E."/>
            <person name="Chicoki N."/>
            <person name="Fauchery L."/>
            <person name="Kohler A."/>
            <person name="Kuo A."/>
            <person name="Labutti K."/>
            <person name="Pangilinan J."/>
            <person name="Lipzen A."/>
            <person name="Riley R."/>
            <person name="Andreopoulos W."/>
            <person name="He G."/>
            <person name="Johnson J."/>
            <person name="Barry K.W."/>
            <person name="Grigoriev I.V."/>
            <person name="Nagy L."/>
            <person name="Hibbett D."/>
            <person name="Henrissat B."/>
            <person name="Matheny P.B."/>
            <person name="Labbe J."/>
            <person name="Martin F."/>
        </authorList>
    </citation>
    <scope>NUCLEOTIDE SEQUENCE</scope>
    <source>
        <strain evidence="1">HHB10654</strain>
    </source>
</reference>
<dbReference type="EMBL" id="MU277331">
    <property type="protein sequence ID" value="KAI0054894.1"/>
    <property type="molecule type" value="Genomic_DNA"/>
</dbReference>
<accession>A0ACB8SEB1</accession>
<gene>
    <name evidence="1" type="ORF">BV25DRAFT_1787109</name>
</gene>
<evidence type="ECO:0000313" key="1">
    <source>
        <dbReference type="EMBL" id="KAI0054894.1"/>
    </source>
</evidence>
<organism evidence="1 2">
    <name type="scientific">Artomyces pyxidatus</name>
    <dbReference type="NCBI Taxonomy" id="48021"/>
    <lineage>
        <taxon>Eukaryota</taxon>
        <taxon>Fungi</taxon>
        <taxon>Dikarya</taxon>
        <taxon>Basidiomycota</taxon>
        <taxon>Agaricomycotina</taxon>
        <taxon>Agaricomycetes</taxon>
        <taxon>Russulales</taxon>
        <taxon>Auriscalpiaceae</taxon>
        <taxon>Artomyces</taxon>
    </lineage>
</organism>
<evidence type="ECO:0000313" key="2">
    <source>
        <dbReference type="Proteomes" id="UP000814140"/>
    </source>
</evidence>
<feature type="non-terminal residue" evidence="1">
    <location>
        <position position="193"/>
    </location>
</feature>